<accession>A0ABR4NYW2</accession>
<organism evidence="12 13">
    <name type="scientific">Nakaseomyces bracarensis</name>
    <dbReference type="NCBI Taxonomy" id="273131"/>
    <lineage>
        <taxon>Eukaryota</taxon>
        <taxon>Fungi</taxon>
        <taxon>Dikarya</taxon>
        <taxon>Ascomycota</taxon>
        <taxon>Saccharomycotina</taxon>
        <taxon>Saccharomycetes</taxon>
        <taxon>Saccharomycetales</taxon>
        <taxon>Saccharomycetaceae</taxon>
        <taxon>Nakaseomyces</taxon>
    </lineage>
</organism>
<name>A0ABR4NYW2_9SACH</name>
<protein>
    <submittedName>
        <fullName evidence="12">Ceramide synthase LAG1</fullName>
    </submittedName>
</protein>
<evidence type="ECO:0000256" key="3">
    <source>
        <dbReference type="ARBA" id="ARBA00022679"/>
    </source>
</evidence>
<keyword evidence="8" id="KW-0325">Glycoprotein</keyword>
<gene>
    <name evidence="12" type="ORF">RNJ44_03120</name>
</gene>
<evidence type="ECO:0000256" key="6">
    <source>
        <dbReference type="ARBA" id="ARBA00022989"/>
    </source>
</evidence>
<keyword evidence="5" id="KW-0256">Endoplasmic reticulum</keyword>
<evidence type="ECO:0000256" key="7">
    <source>
        <dbReference type="ARBA" id="ARBA00023136"/>
    </source>
</evidence>
<evidence type="ECO:0000313" key="13">
    <source>
        <dbReference type="Proteomes" id="UP001623330"/>
    </source>
</evidence>
<feature type="transmembrane region" description="Helical" evidence="10">
    <location>
        <begin position="73"/>
        <end position="93"/>
    </location>
</feature>
<keyword evidence="6 10" id="KW-1133">Transmembrane helix</keyword>
<feature type="domain" description="TLC" evidence="11">
    <location>
        <begin position="159"/>
        <end position="375"/>
    </location>
</feature>
<feature type="transmembrane region" description="Helical" evidence="10">
    <location>
        <begin position="126"/>
        <end position="146"/>
    </location>
</feature>
<dbReference type="InterPro" id="IPR006634">
    <property type="entry name" value="TLC-dom"/>
</dbReference>
<comment type="caution">
    <text evidence="12">The sequence shown here is derived from an EMBL/GenBank/DDBJ whole genome shotgun (WGS) entry which is preliminary data.</text>
</comment>
<keyword evidence="3" id="KW-0808">Transferase</keyword>
<feature type="transmembrane region" description="Helical" evidence="10">
    <location>
        <begin position="206"/>
        <end position="231"/>
    </location>
</feature>
<evidence type="ECO:0000256" key="4">
    <source>
        <dbReference type="ARBA" id="ARBA00022692"/>
    </source>
</evidence>
<dbReference type="Proteomes" id="UP001623330">
    <property type="component" value="Unassembled WGS sequence"/>
</dbReference>
<dbReference type="PIRSF" id="PIRSF005225">
    <property type="entry name" value="LAG1_LAC1"/>
    <property type="match status" value="1"/>
</dbReference>
<evidence type="ECO:0000256" key="8">
    <source>
        <dbReference type="ARBA" id="ARBA00023180"/>
    </source>
</evidence>
<dbReference type="PROSITE" id="PS50922">
    <property type="entry name" value="TLC"/>
    <property type="match status" value="1"/>
</dbReference>
<dbReference type="SMART" id="SM00724">
    <property type="entry name" value="TLC"/>
    <property type="match status" value="1"/>
</dbReference>
<keyword evidence="7 9" id="KW-0472">Membrane</keyword>
<evidence type="ECO:0000256" key="10">
    <source>
        <dbReference type="SAM" id="Phobius"/>
    </source>
</evidence>
<evidence type="ECO:0000259" key="11">
    <source>
        <dbReference type="PROSITE" id="PS50922"/>
    </source>
</evidence>
<dbReference type="Pfam" id="PF03798">
    <property type="entry name" value="TRAM_LAG1_CLN8"/>
    <property type="match status" value="1"/>
</dbReference>
<dbReference type="PANTHER" id="PTHR12560">
    <property type="entry name" value="LONGEVITY ASSURANCE FACTOR 1 LAG1"/>
    <property type="match status" value="1"/>
</dbReference>
<proteinExistence type="inferred from homology"/>
<keyword evidence="13" id="KW-1185">Reference proteome</keyword>
<comment type="subcellular location">
    <subcellularLocation>
        <location evidence="1">Endoplasmic reticulum membrane</location>
        <topology evidence="1">Multi-pass membrane protein</topology>
    </subcellularLocation>
</comment>
<keyword evidence="4 9" id="KW-0812">Transmembrane</keyword>
<evidence type="ECO:0000256" key="1">
    <source>
        <dbReference type="ARBA" id="ARBA00004477"/>
    </source>
</evidence>
<evidence type="ECO:0000313" key="12">
    <source>
        <dbReference type="EMBL" id="KAL3234358.1"/>
    </source>
</evidence>
<comment type="similarity">
    <text evidence="2">Belongs to the sphingosine N-acyltransferase family.</text>
</comment>
<sequence length="400" mass="47352">MLKVEVRQRPRRASSVGKIDLGDTVPGLGTMHESRSSKVAAKQRHERLITQNDMNSITKIYLKARDYNYHHTWFVPLGIMIATYTAYFASIGIDSIHNFLRMFVAISYQQPDNPGYYGKGIKDLAFISYHMIFFTFLREFLMDVVIRRITEWLNIKSKHKVKRMMEQMFSIFYYGFSSPFGFYVMYHSDLWYFRTDTMYNTYPDITIPALFKTFYLIQASFWTQQAFVLVLQLEKPRKDHKELCFHHVVTLLLIWSSYVFHFTKMGLAVYITMDVSDFFLSLSKTLNYIDSPLTEVTFGSFVFVWIYMRHYINGKILWSVLTQFRTEGPFLLNFATQQYKCWISLPIVFTLISALHTVNLYWLFLILKILYRIVWQGITEDVRSDDEDSDSNSDDSKKEN</sequence>
<feature type="transmembrane region" description="Helical" evidence="10">
    <location>
        <begin position="342"/>
        <end position="367"/>
    </location>
</feature>
<reference evidence="12 13" key="1">
    <citation type="submission" date="2024-05" db="EMBL/GenBank/DDBJ databases">
        <title>Long read based assembly of the Candida bracarensis genome reveals expanded adhesin content.</title>
        <authorList>
            <person name="Marcet-Houben M."/>
            <person name="Ksiezopolska E."/>
            <person name="Gabaldon T."/>
        </authorList>
    </citation>
    <scope>NUCLEOTIDE SEQUENCE [LARGE SCALE GENOMIC DNA]</scope>
    <source>
        <strain evidence="12 13">CBM6</strain>
    </source>
</reference>
<feature type="transmembrane region" description="Helical" evidence="10">
    <location>
        <begin position="293"/>
        <end position="312"/>
    </location>
</feature>
<dbReference type="EMBL" id="JBEVYD010000003">
    <property type="protein sequence ID" value="KAL3234358.1"/>
    <property type="molecule type" value="Genomic_DNA"/>
</dbReference>
<feature type="transmembrane region" description="Helical" evidence="10">
    <location>
        <begin position="167"/>
        <end position="186"/>
    </location>
</feature>
<evidence type="ECO:0000256" key="5">
    <source>
        <dbReference type="ARBA" id="ARBA00022824"/>
    </source>
</evidence>
<evidence type="ECO:0000256" key="9">
    <source>
        <dbReference type="PROSITE-ProRule" id="PRU00205"/>
    </source>
</evidence>
<evidence type="ECO:0000256" key="2">
    <source>
        <dbReference type="ARBA" id="ARBA00009808"/>
    </source>
</evidence>
<dbReference type="InterPro" id="IPR016439">
    <property type="entry name" value="Lag1/Lac1-like"/>
</dbReference>
<dbReference type="PANTHER" id="PTHR12560:SF11">
    <property type="entry name" value="CERAMIDE SYNTHASE LAC1-RELATED"/>
    <property type="match status" value="1"/>
</dbReference>